<evidence type="ECO:0000313" key="4">
    <source>
        <dbReference type="Proteomes" id="UP000007800"/>
    </source>
</evidence>
<dbReference type="InterPro" id="IPR029063">
    <property type="entry name" value="SAM-dependent_MTases_sf"/>
</dbReference>
<dbReference type="InParanoid" id="C5KZX5"/>
<evidence type="ECO:0000259" key="2">
    <source>
        <dbReference type="Pfam" id="PF22528"/>
    </source>
</evidence>
<organism evidence="4">
    <name type="scientific">Perkinsus marinus (strain ATCC 50983 / TXsc)</name>
    <dbReference type="NCBI Taxonomy" id="423536"/>
    <lineage>
        <taxon>Eukaryota</taxon>
        <taxon>Sar</taxon>
        <taxon>Alveolata</taxon>
        <taxon>Perkinsozoa</taxon>
        <taxon>Perkinsea</taxon>
        <taxon>Perkinsida</taxon>
        <taxon>Perkinsidae</taxon>
        <taxon>Perkinsus</taxon>
    </lineage>
</organism>
<evidence type="ECO:0000256" key="1">
    <source>
        <dbReference type="ARBA" id="ARBA00022691"/>
    </source>
</evidence>
<keyword evidence="1" id="KW-0949">S-adenosyl-L-methionine</keyword>
<protein>
    <recommendedName>
        <fullName evidence="2">Protein arginine N-methyltransferase domain-containing protein</fullName>
    </recommendedName>
</protein>
<keyword evidence="4" id="KW-1185">Reference proteome</keyword>
<reference evidence="3 4" key="1">
    <citation type="submission" date="2008-07" db="EMBL/GenBank/DDBJ databases">
        <authorList>
            <person name="El-Sayed N."/>
            <person name="Caler E."/>
            <person name="Inman J."/>
            <person name="Amedeo P."/>
            <person name="Hass B."/>
            <person name="Wortman J."/>
        </authorList>
    </citation>
    <scope>NUCLEOTIDE SEQUENCE [LARGE SCALE GENOMIC DNA]</scope>
    <source>
        <strain evidence="4">ATCC 50983 / TXsc</strain>
    </source>
</reference>
<dbReference type="GeneID" id="9052772"/>
<gene>
    <name evidence="3" type="ORF">Pmar_PMAR018474</name>
</gene>
<feature type="non-terminal residue" evidence="3">
    <location>
        <position position="1"/>
    </location>
</feature>
<dbReference type="EMBL" id="GG677981">
    <property type="protein sequence ID" value="EER09833.1"/>
    <property type="molecule type" value="Genomic_DNA"/>
</dbReference>
<dbReference type="Pfam" id="PF22528">
    <property type="entry name" value="PRMT_C"/>
    <property type="match status" value="1"/>
</dbReference>
<accession>C5KZX5</accession>
<name>C5KZX5_PERM5</name>
<sequence length="127" mass="14790">DDENGGTNCKAQTAELHLRRFLDAWQKSRLTSTSAELFTVDLLTAPADLATWPELLCGEFEISPRVDERDVDMRDVHWWDRDAFEHEHRVDALAVWFDVKFDHAFVPVEYSTGPEAPWTCWQQTILR</sequence>
<dbReference type="InterPro" id="IPR055135">
    <property type="entry name" value="PRMT_dom"/>
</dbReference>
<feature type="non-terminal residue" evidence="3">
    <location>
        <position position="127"/>
    </location>
</feature>
<dbReference type="RefSeq" id="XP_002778038.1">
    <property type="nucleotide sequence ID" value="XM_002777992.1"/>
</dbReference>
<feature type="domain" description="Protein arginine N-methyltransferase" evidence="2">
    <location>
        <begin position="23"/>
        <end position="126"/>
    </location>
</feature>
<proteinExistence type="predicted"/>
<dbReference type="SUPFAM" id="SSF53335">
    <property type="entry name" value="S-adenosyl-L-methionine-dependent methyltransferases"/>
    <property type="match status" value="1"/>
</dbReference>
<dbReference type="Proteomes" id="UP000007800">
    <property type="component" value="Unassembled WGS sequence"/>
</dbReference>
<evidence type="ECO:0000313" key="3">
    <source>
        <dbReference type="EMBL" id="EER09833.1"/>
    </source>
</evidence>
<dbReference type="AlphaFoldDB" id="C5KZX5"/>
<dbReference type="Gene3D" id="2.70.160.11">
    <property type="entry name" value="Hnrnp arginine n-methyltransferase1"/>
    <property type="match status" value="1"/>
</dbReference>